<dbReference type="Proteomes" id="UP001642409">
    <property type="component" value="Unassembled WGS sequence"/>
</dbReference>
<organism evidence="2">
    <name type="scientific">Hexamita inflata</name>
    <dbReference type="NCBI Taxonomy" id="28002"/>
    <lineage>
        <taxon>Eukaryota</taxon>
        <taxon>Metamonada</taxon>
        <taxon>Diplomonadida</taxon>
        <taxon>Hexamitidae</taxon>
        <taxon>Hexamitinae</taxon>
        <taxon>Hexamita</taxon>
    </lineage>
</organism>
<reference evidence="3 5" key="2">
    <citation type="submission" date="2024-07" db="EMBL/GenBank/DDBJ databases">
        <authorList>
            <person name="Akdeniz Z."/>
        </authorList>
    </citation>
    <scope>NUCLEOTIDE SEQUENCE [LARGE SCALE GENOMIC DNA]</scope>
</reference>
<dbReference type="AlphaFoldDB" id="A0AA86QIX2"/>
<feature type="region of interest" description="Disordered" evidence="1">
    <location>
        <begin position="1"/>
        <end position="45"/>
    </location>
</feature>
<protein>
    <submittedName>
        <fullName evidence="2">Uncharacterized protein</fullName>
    </submittedName>
</protein>
<name>A0AA86QIX2_9EUKA</name>
<evidence type="ECO:0000313" key="4">
    <source>
        <dbReference type="EMBL" id="CAL6104224.1"/>
    </source>
</evidence>
<proteinExistence type="predicted"/>
<reference evidence="2" key="1">
    <citation type="submission" date="2023-06" db="EMBL/GenBank/DDBJ databases">
        <authorList>
            <person name="Kurt Z."/>
        </authorList>
    </citation>
    <scope>NUCLEOTIDE SEQUENCE</scope>
</reference>
<evidence type="ECO:0000313" key="5">
    <source>
        <dbReference type="Proteomes" id="UP001642409"/>
    </source>
</evidence>
<evidence type="ECO:0000313" key="2">
    <source>
        <dbReference type="EMBL" id="CAI9952535.1"/>
    </source>
</evidence>
<keyword evidence="5" id="KW-1185">Reference proteome</keyword>
<evidence type="ECO:0000256" key="1">
    <source>
        <dbReference type="SAM" id="MobiDB-lite"/>
    </source>
</evidence>
<gene>
    <name evidence="3" type="ORF">HINF_LOCUS250</name>
    <name evidence="2" type="ORF">HINF_LOCUS40180</name>
    <name evidence="4" type="ORF">HINF_LOCUS72680</name>
</gene>
<accession>A0AA86QIX2</accession>
<dbReference type="EMBL" id="CATOUU010000833">
    <property type="protein sequence ID" value="CAI9952535.1"/>
    <property type="molecule type" value="Genomic_DNA"/>
</dbReference>
<dbReference type="EMBL" id="CAXDID020000580">
    <property type="protein sequence ID" value="CAL6104224.1"/>
    <property type="molecule type" value="Genomic_DNA"/>
</dbReference>
<sequence>MSSQLAKSTRNQSDNQSQRSHQSKTSALSKPKTQKGNQQSSSLDSLKTTTSSYFDLAVSKKYYRETNFEHQLKRMDKLAREAKLDADKAIRVGNEAMDKNANKPAHYHKLVRELPEYLMLDHFRFINDRVLKAEEAKIKMECTPELIDGLYRRYLGSTVGRRNTLIDCDLQDAFYSDQYQNYFNKARDVMLKRKEELDLQLDDMYKSSMENLDRINGQNK</sequence>
<evidence type="ECO:0000313" key="3">
    <source>
        <dbReference type="EMBL" id="CAL5970310.1"/>
    </source>
</evidence>
<feature type="compositionally biased region" description="Polar residues" evidence="1">
    <location>
        <begin position="1"/>
        <end position="28"/>
    </location>
</feature>
<comment type="caution">
    <text evidence="2">The sequence shown here is derived from an EMBL/GenBank/DDBJ whole genome shotgun (WGS) entry which is preliminary data.</text>
</comment>
<dbReference type="EMBL" id="CAXDID020000001">
    <property type="protein sequence ID" value="CAL5970310.1"/>
    <property type="molecule type" value="Genomic_DNA"/>
</dbReference>